<gene>
    <name evidence="2" type="ORF">DRE_04803</name>
</gene>
<protein>
    <recommendedName>
        <fullName evidence="1">UBC core domain-containing protein</fullName>
    </recommendedName>
</protein>
<dbReference type="InterPro" id="IPR000608">
    <property type="entry name" value="UBC"/>
</dbReference>
<dbReference type="Proteomes" id="UP000024837">
    <property type="component" value="Unassembled WGS sequence"/>
</dbReference>
<reference evidence="2 3" key="1">
    <citation type="submission" date="2013-05" db="EMBL/GenBank/DDBJ databases">
        <title>Drechslerella stenobrocha genome reveals carnivorous origination and mechanical trapping mechanism of predatory fungi.</title>
        <authorList>
            <person name="Liu X."/>
            <person name="Zhang W."/>
            <person name="Liu K."/>
        </authorList>
    </citation>
    <scope>NUCLEOTIDE SEQUENCE [LARGE SCALE GENOMIC DNA]</scope>
    <source>
        <strain evidence="2 3">248</strain>
    </source>
</reference>
<accession>W7IAE8</accession>
<evidence type="ECO:0000259" key="1">
    <source>
        <dbReference type="PROSITE" id="PS50127"/>
    </source>
</evidence>
<dbReference type="AlphaFoldDB" id="W7IAE8"/>
<feature type="domain" description="UBC core" evidence="1">
    <location>
        <begin position="3"/>
        <end position="64"/>
    </location>
</feature>
<dbReference type="InterPro" id="IPR016135">
    <property type="entry name" value="UBQ-conjugating_enzyme/RWD"/>
</dbReference>
<dbReference type="HOGENOM" id="CLU_2867631_0_0_1"/>
<proteinExistence type="predicted"/>
<dbReference type="PROSITE" id="PS50127">
    <property type="entry name" value="UBC_2"/>
    <property type="match status" value="1"/>
</dbReference>
<dbReference type="EMBL" id="KI966422">
    <property type="protein sequence ID" value="EWC46010.1"/>
    <property type="molecule type" value="Genomic_DNA"/>
</dbReference>
<sequence>MNQSTLRLTRELADIQKSNDLSLAVACRDADIRNIKALIVGPPDTPYEFGFFENTPAKHQVSTQ</sequence>
<organism evidence="2 3">
    <name type="scientific">Drechslerella stenobrocha 248</name>
    <dbReference type="NCBI Taxonomy" id="1043628"/>
    <lineage>
        <taxon>Eukaryota</taxon>
        <taxon>Fungi</taxon>
        <taxon>Dikarya</taxon>
        <taxon>Ascomycota</taxon>
        <taxon>Pezizomycotina</taxon>
        <taxon>Orbiliomycetes</taxon>
        <taxon>Orbiliales</taxon>
        <taxon>Orbiliaceae</taxon>
        <taxon>Drechslerella</taxon>
    </lineage>
</organism>
<dbReference type="Gene3D" id="3.10.110.10">
    <property type="entry name" value="Ubiquitin Conjugating Enzyme"/>
    <property type="match status" value="1"/>
</dbReference>
<keyword evidence="3" id="KW-1185">Reference proteome</keyword>
<evidence type="ECO:0000313" key="3">
    <source>
        <dbReference type="Proteomes" id="UP000024837"/>
    </source>
</evidence>
<evidence type="ECO:0000313" key="2">
    <source>
        <dbReference type="EMBL" id="EWC46010.1"/>
    </source>
</evidence>
<dbReference type="SUPFAM" id="SSF54495">
    <property type="entry name" value="UBC-like"/>
    <property type="match status" value="1"/>
</dbReference>
<dbReference type="OrthoDB" id="1926878at2759"/>
<name>W7IAE8_9PEZI</name>